<evidence type="ECO:0000256" key="1">
    <source>
        <dbReference type="SAM" id="SignalP"/>
    </source>
</evidence>
<reference evidence="2 3" key="1">
    <citation type="journal article" date="2016" name="Microbes Environ.">
        <title>Phylogenetically diverse aerobic anoxygenic phototrophic bacteria isolated from epilithic biofilms in Tama river, Japan.</title>
        <authorList>
            <person name="Hirose S."/>
            <person name="Matsuura K."/>
            <person name="Haruta S."/>
        </authorList>
    </citation>
    <scope>NUCLEOTIDE SEQUENCE [LARGE SCALE GENOMIC DNA]</scope>
    <source>
        <strain evidence="2 3">S08</strain>
    </source>
</reference>
<dbReference type="Proteomes" id="UP000831327">
    <property type="component" value="Chromosome"/>
</dbReference>
<name>A0ABN6P6B3_9PROT</name>
<dbReference type="EMBL" id="AP025637">
    <property type="protein sequence ID" value="BDG72845.1"/>
    <property type="molecule type" value="Genomic_DNA"/>
</dbReference>
<evidence type="ECO:0000313" key="3">
    <source>
        <dbReference type="Proteomes" id="UP000831327"/>
    </source>
</evidence>
<proteinExistence type="predicted"/>
<feature type="signal peptide" evidence="1">
    <location>
        <begin position="1"/>
        <end position="22"/>
    </location>
</feature>
<keyword evidence="3" id="KW-1185">Reference proteome</keyword>
<gene>
    <name evidence="2" type="ORF">Rmf_27740</name>
</gene>
<accession>A0ABN6P6B3</accession>
<evidence type="ECO:0008006" key="4">
    <source>
        <dbReference type="Google" id="ProtNLM"/>
    </source>
</evidence>
<keyword evidence="1" id="KW-0732">Signal</keyword>
<feature type="chain" id="PRO_5046141630" description="Autotransporter domain-containing protein" evidence="1">
    <location>
        <begin position="23"/>
        <end position="339"/>
    </location>
</feature>
<evidence type="ECO:0000313" key="2">
    <source>
        <dbReference type="EMBL" id="BDG72845.1"/>
    </source>
</evidence>
<protein>
    <recommendedName>
        <fullName evidence="4">Autotransporter domain-containing protein</fullName>
    </recommendedName>
</protein>
<dbReference type="RefSeq" id="WP_244407030.1">
    <property type="nucleotide sequence ID" value="NZ_AP025637.1"/>
</dbReference>
<sequence length="339" mass="36833">MIGRVGLLAALLAWSAPQAARAQLVDPATRDTVAGEIADRLTQLRSTLQARPGGILGLMGYTIVPDGSANSVTLSRGTTNFGTANTTLTLSQFGFGFTLSESFPLWLEAYAGYARYDPRAVFSGGQDQRSTPARWNNFTTTLGVGYDIALAQYLWLRPILNVAGGFAAADSTLFGAFIERRTGADLSGLTDRHVNVWGIGGAMMLAYYDYRPERDIDVELRYTNILLQTFGDTPRGARQRSDAQTLGLWARLRWPTGWEAFGRPVRWVLDGNASTYFGDQERALGFAWAVKIGGGIEIDVGRYEIGAVGISLSRLRLVGRYFIGDNNVTGTSIGIGMSF</sequence>
<organism evidence="2 3">
    <name type="scientific">Roseomonas fluvialis</name>
    <dbReference type="NCBI Taxonomy" id="1750527"/>
    <lineage>
        <taxon>Bacteria</taxon>
        <taxon>Pseudomonadati</taxon>
        <taxon>Pseudomonadota</taxon>
        <taxon>Alphaproteobacteria</taxon>
        <taxon>Acetobacterales</taxon>
        <taxon>Roseomonadaceae</taxon>
        <taxon>Roseomonas</taxon>
    </lineage>
</organism>